<evidence type="ECO:0000256" key="4">
    <source>
        <dbReference type="SAM" id="MobiDB-lite"/>
    </source>
</evidence>
<dbReference type="AlphaFoldDB" id="A0A2R5GA81"/>
<dbReference type="OrthoDB" id="438431at2759"/>
<accession>A0A2R5GA81</accession>
<gene>
    <name evidence="6" type="ORF">FCC1311_041532</name>
</gene>
<dbReference type="SUPFAM" id="SSF51197">
    <property type="entry name" value="Clavaminate synthase-like"/>
    <property type="match status" value="1"/>
</dbReference>
<comment type="caution">
    <text evidence="6">The sequence shown here is derived from an EMBL/GenBank/DDBJ whole genome shotgun (WGS) entry which is preliminary data.</text>
</comment>
<evidence type="ECO:0000259" key="5">
    <source>
        <dbReference type="Pfam" id="PF05118"/>
    </source>
</evidence>
<dbReference type="GO" id="GO:0016020">
    <property type="term" value="C:membrane"/>
    <property type="evidence" value="ECO:0007669"/>
    <property type="project" value="TreeGrafter"/>
</dbReference>
<dbReference type="Pfam" id="PF05118">
    <property type="entry name" value="Asp_Arg_Hydrox"/>
    <property type="match status" value="1"/>
</dbReference>
<evidence type="ECO:0000313" key="6">
    <source>
        <dbReference type="EMBL" id="GBG27930.1"/>
    </source>
</evidence>
<keyword evidence="3" id="KW-0560">Oxidoreductase</keyword>
<feature type="region of interest" description="Disordered" evidence="4">
    <location>
        <begin position="189"/>
        <end position="208"/>
    </location>
</feature>
<dbReference type="InParanoid" id="A0A2R5GA81"/>
<reference evidence="6 7" key="1">
    <citation type="submission" date="2017-12" db="EMBL/GenBank/DDBJ databases">
        <title>Sequencing, de novo assembly and annotation of complete genome of a new Thraustochytrid species, strain FCC1311.</title>
        <authorList>
            <person name="Sedici K."/>
            <person name="Godart F."/>
            <person name="Aiese Cigliano R."/>
            <person name="Sanseverino W."/>
            <person name="Barakat M."/>
            <person name="Ortet P."/>
            <person name="Marechal E."/>
            <person name="Cagnac O."/>
            <person name="Amato A."/>
        </authorList>
    </citation>
    <scope>NUCLEOTIDE SEQUENCE [LARGE SCALE GENOMIC DNA]</scope>
</reference>
<proteinExistence type="inferred from homology"/>
<sequence>MQGKPVFQPYRAPTWANPARQAPDGIGSLGHTSGDWDVCYLFLHNVDFKDNLALFPETASLIKSIPGWYKHAFFSVLAPDTHIAQHHGPTNKKLRVHLPLVVPPGECSGIRVGPEKRIFERGNCLVFDDSFEHEAWNAHPSQARICLILDIWHPDLSEQEVNLLRFLEKAKMHRAKRLCAAHQASSVDAEQASGGEDENNVGNNGDAGCTVPVLPENENFYALLERTKAMRKSANLSVP</sequence>
<dbReference type="GO" id="GO:0051213">
    <property type="term" value="F:dioxygenase activity"/>
    <property type="evidence" value="ECO:0007669"/>
    <property type="project" value="UniProtKB-KW"/>
</dbReference>
<name>A0A2R5GA81_9STRA</name>
<keyword evidence="7" id="KW-1185">Reference proteome</keyword>
<comment type="similarity">
    <text evidence="1">Belongs to the aspartyl/asparaginyl beta-hydroxylase family.</text>
</comment>
<dbReference type="InterPro" id="IPR027443">
    <property type="entry name" value="IPNS-like_sf"/>
</dbReference>
<dbReference type="InterPro" id="IPR007803">
    <property type="entry name" value="Asp/Arg/Pro-Hydrxlase"/>
</dbReference>
<evidence type="ECO:0000256" key="2">
    <source>
        <dbReference type="ARBA" id="ARBA00022964"/>
    </source>
</evidence>
<evidence type="ECO:0000313" key="7">
    <source>
        <dbReference type="Proteomes" id="UP000241890"/>
    </source>
</evidence>
<organism evidence="6 7">
    <name type="scientific">Hondaea fermentalgiana</name>
    <dbReference type="NCBI Taxonomy" id="2315210"/>
    <lineage>
        <taxon>Eukaryota</taxon>
        <taxon>Sar</taxon>
        <taxon>Stramenopiles</taxon>
        <taxon>Bigyra</taxon>
        <taxon>Labyrinthulomycetes</taxon>
        <taxon>Thraustochytrida</taxon>
        <taxon>Thraustochytriidae</taxon>
        <taxon>Hondaea</taxon>
    </lineage>
</organism>
<evidence type="ECO:0000256" key="1">
    <source>
        <dbReference type="ARBA" id="ARBA00007730"/>
    </source>
</evidence>
<dbReference type="Proteomes" id="UP000241890">
    <property type="component" value="Unassembled WGS sequence"/>
</dbReference>
<dbReference type="EMBL" id="BEYU01000037">
    <property type="protein sequence ID" value="GBG27930.1"/>
    <property type="molecule type" value="Genomic_DNA"/>
</dbReference>
<dbReference type="PANTHER" id="PTHR46332">
    <property type="entry name" value="ASPARTATE BETA-HYDROXYLASE DOMAIN-CONTAINING PROTEIN 2"/>
    <property type="match status" value="1"/>
</dbReference>
<keyword evidence="2" id="KW-0223">Dioxygenase</keyword>
<evidence type="ECO:0000256" key="3">
    <source>
        <dbReference type="ARBA" id="ARBA00023002"/>
    </source>
</evidence>
<dbReference type="PANTHER" id="PTHR46332:SF5">
    <property type="entry name" value="ASPARTATE BETA-HYDROXYLASE DOMAIN CONTAINING 2"/>
    <property type="match status" value="1"/>
</dbReference>
<dbReference type="InterPro" id="IPR051821">
    <property type="entry name" value="Asp/Asn_beta-hydroxylase"/>
</dbReference>
<dbReference type="Gene3D" id="2.60.120.330">
    <property type="entry name" value="B-lactam Antibiotic, Isopenicillin N Synthase, Chain"/>
    <property type="match status" value="1"/>
</dbReference>
<feature type="domain" description="Aspartyl/asparaginy/proline hydroxylase" evidence="5">
    <location>
        <begin position="32"/>
        <end position="154"/>
    </location>
</feature>
<protein>
    <submittedName>
        <fullName evidence="6">Aspartate beta-hydroxylase domain-containing protein 2</fullName>
    </submittedName>
</protein>